<dbReference type="PANTHER" id="PTHR43237">
    <property type="entry name" value="NADP-DEPENDENT MALIC ENZYME"/>
    <property type="match status" value="1"/>
</dbReference>
<evidence type="ECO:0000259" key="2">
    <source>
        <dbReference type="SMART" id="SM00919"/>
    </source>
</evidence>
<dbReference type="InterPro" id="IPR012302">
    <property type="entry name" value="Malic_NAD-bd"/>
</dbReference>
<comment type="caution">
    <text evidence="3">The sequence shown here is derived from an EMBL/GenBank/DDBJ whole genome shotgun (WGS) entry which is preliminary data.</text>
</comment>
<name>A0A0G2A876_9BACT</name>
<reference evidence="3 4" key="1">
    <citation type="journal article" date="2015" name="Nature">
        <title>rRNA introns, odd ribosomes, and small enigmatic genomes across a large radiation of phyla.</title>
        <authorList>
            <person name="Brown C.T."/>
            <person name="Hug L.A."/>
            <person name="Thomas B.C."/>
            <person name="Sharon I."/>
            <person name="Castelle C.J."/>
            <person name="Singh A."/>
            <person name="Wilkins M.J."/>
            <person name="Williams K.H."/>
            <person name="Banfield J.F."/>
        </authorList>
    </citation>
    <scope>NUCLEOTIDE SEQUENCE [LARGE SCALE GENOMIC DNA]</scope>
</reference>
<feature type="domain" description="Malic enzyme NAD-binding" evidence="2">
    <location>
        <begin position="3"/>
        <end position="139"/>
    </location>
</feature>
<dbReference type="SUPFAM" id="SSF51735">
    <property type="entry name" value="NAD(P)-binding Rossmann-fold domains"/>
    <property type="match status" value="1"/>
</dbReference>
<dbReference type="Pfam" id="PF03949">
    <property type="entry name" value="Malic_M"/>
    <property type="match status" value="1"/>
</dbReference>
<dbReference type="GO" id="GO:0016491">
    <property type="term" value="F:oxidoreductase activity"/>
    <property type="evidence" value="ECO:0007669"/>
    <property type="project" value="UniProtKB-KW"/>
</dbReference>
<evidence type="ECO:0000256" key="1">
    <source>
        <dbReference type="ARBA" id="ARBA00023002"/>
    </source>
</evidence>
<accession>A0A0G2A876</accession>
<gene>
    <name evidence="3" type="ORF">UY72_C0069G0013</name>
</gene>
<dbReference type="InterPro" id="IPR051674">
    <property type="entry name" value="Malate_Decarboxylase"/>
</dbReference>
<keyword evidence="1" id="KW-0560">Oxidoreductase</keyword>
<evidence type="ECO:0000313" key="4">
    <source>
        <dbReference type="Proteomes" id="UP000034846"/>
    </source>
</evidence>
<sequence>PEGKTGTLAEALLGADVFIGVSKPGLVTKEMVSSMAPSPIIFALANPDPEILPADALAGGAAVVATGRSDYPNQVNNVLVYPGLFRGLLNRRAQRLTPAMKLAAARALAGMVSPTAEHILPSILEANPAEAMAQAVASV</sequence>
<dbReference type="InterPro" id="IPR036291">
    <property type="entry name" value="NAD(P)-bd_dom_sf"/>
</dbReference>
<organism evidence="3 4">
    <name type="scientific">Candidatus Uhrbacteria bacterium GW2011_GWD2_52_7</name>
    <dbReference type="NCBI Taxonomy" id="1618989"/>
    <lineage>
        <taxon>Bacteria</taxon>
        <taxon>Candidatus Uhriibacteriota</taxon>
    </lineage>
</organism>
<dbReference type="Proteomes" id="UP000034846">
    <property type="component" value="Unassembled WGS sequence"/>
</dbReference>
<proteinExistence type="predicted"/>
<dbReference type="Gene3D" id="3.40.50.720">
    <property type="entry name" value="NAD(P)-binding Rossmann-like Domain"/>
    <property type="match status" value="1"/>
</dbReference>
<feature type="non-terminal residue" evidence="3">
    <location>
        <position position="1"/>
    </location>
</feature>
<dbReference type="AlphaFoldDB" id="A0A0G2A876"/>
<dbReference type="PANTHER" id="PTHR43237:SF4">
    <property type="entry name" value="NADP-DEPENDENT MALIC ENZYME"/>
    <property type="match status" value="1"/>
</dbReference>
<dbReference type="SMART" id="SM00919">
    <property type="entry name" value="Malic_M"/>
    <property type="match status" value="1"/>
</dbReference>
<protein>
    <submittedName>
        <fullName evidence="3">Malic enzyme, NAD binding domain protein</fullName>
    </submittedName>
</protein>
<dbReference type="GO" id="GO:0051287">
    <property type="term" value="F:NAD binding"/>
    <property type="evidence" value="ECO:0007669"/>
    <property type="project" value="InterPro"/>
</dbReference>
<evidence type="ECO:0000313" key="3">
    <source>
        <dbReference type="EMBL" id="KKW28539.1"/>
    </source>
</evidence>
<dbReference type="EMBL" id="LCRD01000069">
    <property type="protein sequence ID" value="KKW28539.1"/>
    <property type="molecule type" value="Genomic_DNA"/>
</dbReference>
<dbReference type="PATRIC" id="fig|1618989.3.peg.871"/>